<evidence type="ECO:0000256" key="5">
    <source>
        <dbReference type="ARBA" id="ARBA00037974"/>
    </source>
</evidence>
<dbReference type="Gene3D" id="3.40.640.10">
    <property type="entry name" value="Type I PLP-dependent aspartate aminotransferase-like (Major domain)"/>
    <property type="match status" value="1"/>
</dbReference>
<dbReference type="Proteomes" id="UP001055091">
    <property type="component" value="Unassembled WGS sequence"/>
</dbReference>
<evidence type="ECO:0000256" key="1">
    <source>
        <dbReference type="ARBA" id="ARBA00001933"/>
    </source>
</evidence>
<evidence type="ECO:0000313" key="8">
    <source>
        <dbReference type="Proteomes" id="UP001055091"/>
    </source>
</evidence>
<gene>
    <name evidence="7" type="ORF">CE91St55_31420</name>
</gene>
<comment type="similarity">
    <text evidence="5">Belongs to the class-II pyridoxal-phosphate-dependent aminotransferase family. MalY/PatB cystathionine beta-lyase subfamily.</text>
</comment>
<dbReference type="SUPFAM" id="SSF53383">
    <property type="entry name" value="PLP-dependent transferases"/>
    <property type="match status" value="1"/>
</dbReference>
<keyword evidence="3" id="KW-0663">Pyridoxal phosphate</keyword>
<organism evidence="7 8">
    <name type="scientific">Hungatella hathewayi</name>
    <dbReference type="NCBI Taxonomy" id="154046"/>
    <lineage>
        <taxon>Bacteria</taxon>
        <taxon>Bacillati</taxon>
        <taxon>Bacillota</taxon>
        <taxon>Clostridia</taxon>
        <taxon>Lachnospirales</taxon>
        <taxon>Lachnospiraceae</taxon>
        <taxon>Hungatella</taxon>
    </lineage>
</organism>
<name>A0AA37JLQ3_9FIRM</name>
<dbReference type="InterPro" id="IPR015424">
    <property type="entry name" value="PyrdxlP-dep_Trfase"/>
</dbReference>
<dbReference type="RefSeq" id="WP_118042024.1">
    <property type="nucleotide sequence ID" value="NZ_BQNJ01000001.1"/>
</dbReference>
<comment type="cofactor">
    <cofactor evidence="1">
        <name>pyridoxal 5'-phosphate</name>
        <dbReference type="ChEBI" id="CHEBI:597326"/>
    </cofactor>
</comment>
<accession>A0AA37JLQ3</accession>
<dbReference type="Gene3D" id="3.90.1150.10">
    <property type="entry name" value="Aspartate Aminotransferase, domain 1"/>
    <property type="match status" value="1"/>
</dbReference>
<reference evidence="7" key="1">
    <citation type="submission" date="2022-01" db="EMBL/GenBank/DDBJ databases">
        <title>Novel bile acid biosynthetic pathways are enriched in the microbiome of centenarians.</title>
        <authorList>
            <person name="Sato Y."/>
            <person name="Atarashi K."/>
            <person name="Plichta R.D."/>
            <person name="Arai Y."/>
            <person name="Sasajima S."/>
            <person name="Kearney M.S."/>
            <person name="Suda W."/>
            <person name="Takeshita K."/>
            <person name="Sasaki T."/>
            <person name="Okamoto S."/>
            <person name="Skelly N.A."/>
            <person name="Okamura Y."/>
            <person name="Vlamakis H."/>
            <person name="Li Y."/>
            <person name="Tanoue T."/>
            <person name="Takei H."/>
            <person name="Nittono H."/>
            <person name="Narushima S."/>
            <person name="Irie J."/>
            <person name="Itoh H."/>
            <person name="Moriya K."/>
            <person name="Sugiura Y."/>
            <person name="Suematsu M."/>
            <person name="Moritoki N."/>
            <person name="Shibata S."/>
            <person name="Littman R.D."/>
            <person name="Fischbach A.M."/>
            <person name="Uwamino Y."/>
            <person name="Inoue T."/>
            <person name="Honda A."/>
            <person name="Hattori M."/>
            <person name="Murai T."/>
            <person name="Xavier J.R."/>
            <person name="Hirose N."/>
            <person name="Honda K."/>
        </authorList>
    </citation>
    <scope>NUCLEOTIDE SEQUENCE</scope>
    <source>
        <strain evidence="7">CE91-St55</strain>
    </source>
</reference>
<dbReference type="GO" id="GO:0047804">
    <property type="term" value="F:cysteine-S-conjugate beta-lyase activity"/>
    <property type="evidence" value="ECO:0007669"/>
    <property type="project" value="UniProtKB-EC"/>
</dbReference>
<keyword evidence="4" id="KW-0456">Lyase</keyword>
<dbReference type="PANTHER" id="PTHR43525">
    <property type="entry name" value="PROTEIN MALY"/>
    <property type="match status" value="1"/>
</dbReference>
<dbReference type="InterPro" id="IPR015422">
    <property type="entry name" value="PyrdxlP-dep_Trfase_small"/>
</dbReference>
<evidence type="ECO:0000313" key="7">
    <source>
        <dbReference type="EMBL" id="GKH01161.1"/>
    </source>
</evidence>
<proteinExistence type="inferred from homology"/>
<dbReference type="EMBL" id="BQNJ01000001">
    <property type="protein sequence ID" value="GKH01161.1"/>
    <property type="molecule type" value="Genomic_DNA"/>
</dbReference>
<protein>
    <recommendedName>
        <fullName evidence="2">cysteine-S-conjugate beta-lyase</fullName>
        <ecNumber evidence="2">4.4.1.13</ecNumber>
    </recommendedName>
</protein>
<evidence type="ECO:0000259" key="6">
    <source>
        <dbReference type="Pfam" id="PF00155"/>
    </source>
</evidence>
<dbReference type="InterPro" id="IPR027619">
    <property type="entry name" value="C-S_lyase_PatB-like"/>
</dbReference>
<dbReference type="GO" id="GO:0030170">
    <property type="term" value="F:pyridoxal phosphate binding"/>
    <property type="evidence" value="ECO:0007669"/>
    <property type="project" value="InterPro"/>
</dbReference>
<comment type="caution">
    <text evidence="7">The sequence shown here is derived from an EMBL/GenBank/DDBJ whole genome shotgun (WGS) entry which is preliminary data.</text>
</comment>
<evidence type="ECO:0000256" key="4">
    <source>
        <dbReference type="ARBA" id="ARBA00023239"/>
    </source>
</evidence>
<dbReference type="EC" id="4.4.1.13" evidence="2"/>
<evidence type="ECO:0000256" key="2">
    <source>
        <dbReference type="ARBA" id="ARBA00012224"/>
    </source>
</evidence>
<evidence type="ECO:0000256" key="3">
    <source>
        <dbReference type="ARBA" id="ARBA00022898"/>
    </source>
</evidence>
<dbReference type="AlphaFoldDB" id="A0AA37JLQ3"/>
<dbReference type="PANTHER" id="PTHR43525:SF1">
    <property type="entry name" value="PROTEIN MALY"/>
    <property type="match status" value="1"/>
</dbReference>
<dbReference type="InterPro" id="IPR015421">
    <property type="entry name" value="PyrdxlP-dep_Trfase_major"/>
</dbReference>
<dbReference type="InterPro" id="IPR004839">
    <property type="entry name" value="Aminotransferase_I/II_large"/>
</dbReference>
<feature type="domain" description="Aminotransferase class I/classII large" evidence="6">
    <location>
        <begin position="36"/>
        <end position="382"/>
    </location>
</feature>
<dbReference type="InterPro" id="IPR051798">
    <property type="entry name" value="Class-II_PLP-Dep_Aminotrans"/>
</dbReference>
<dbReference type="Pfam" id="PF00155">
    <property type="entry name" value="Aminotran_1_2"/>
    <property type="match status" value="1"/>
</dbReference>
<dbReference type="NCBIfam" id="TIGR04350">
    <property type="entry name" value="C_S_lyase_PatB"/>
    <property type="match status" value="1"/>
</dbReference>
<sequence>MKYDFDTRVERRGTYCCKYDTIPEEAGENAIPVSIADMDLPCAEPIIRALHERIDQKIFGYTVYENEECKQAVMGWYRKRFGWEIDKHDIFFSPGVVPALAFLIQFLTKEGDGVIIQRPVYHPFTGKVEANGRKVVNNPLIRKGNTYEMDFDDLDRKFADDNTKGMILCSPHNPVGRVWREDELRKVVDIAKKYDKWIISDEIHADLTRIGVTHTPLLKLAPDYSDRIIVCTAPSKTFNLAGMQFSNIIIPNKEYQEQWTEVVSNRLSVGMCSPFGLTAIIAAYTEGEEWLDQARAYIDGNIRYIEEFVKKNLPKAVMMDCQGTYLVWLDLNEYCSDSEKLEALMVRKAGIIFDEGYIFGPEGSGFERINAAAQRSTVEECMKRMKAALDTL</sequence>
<dbReference type="CDD" id="cd00609">
    <property type="entry name" value="AAT_like"/>
    <property type="match status" value="1"/>
</dbReference>